<gene>
    <name evidence="3" type="ORF">G5C51_19075</name>
</gene>
<keyword evidence="2" id="KW-0732">Signal</keyword>
<keyword evidence="4" id="KW-1185">Reference proteome</keyword>
<keyword evidence="1" id="KW-1133">Transmembrane helix</keyword>
<organism evidence="3 4">
    <name type="scientific">Streptomyces coryli</name>
    <dbReference type="NCBI Taxonomy" id="1128680"/>
    <lineage>
        <taxon>Bacteria</taxon>
        <taxon>Bacillati</taxon>
        <taxon>Actinomycetota</taxon>
        <taxon>Actinomycetes</taxon>
        <taxon>Kitasatosporales</taxon>
        <taxon>Streptomycetaceae</taxon>
        <taxon>Streptomyces</taxon>
    </lineage>
</organism>
<feature type="transmembrane region" description="Helical" evidence="1">
    <location>
        <begin position="298"/>
        <end position="318"/>
    </location>
</feature>
<keyword evidence="1" id="KW-0472">Membrane</keyword>
<proteinExistence type="predicted"/>
<evidence type="ECO:0000256" key="2">
    <source>
        <dbReference type="SAM" id="SignalP"/>
    </source>
</evidence>
<dbReference type="Proteomes" id="UP000481583">
    <property type="component" value="Unassembled WGS sequence"/>
</dbReference>
<comment type="caution">
    <text evidence="3">The sequence shown here is derived from an EMBL/GenBank/DDBJ whole genome shotgun (WGS) entry which is preliminary data.</text>
</comment>
<evidence type="ECO:0000313" key="4">
    <source>
        <dbReference type="Proteomes" id="UP000481583"/>
    </source>
</evidence>
<dbReference type="EMBL" id="JAAKZV010000079">
    <property type="protein sequence ID" value="NGN65986.1"/>
    <property type="molecule type" value="Genomic_DNA"/>
</dbReference>
<evidence type="ECO:0000256" key="1">
    <source>
        <dbReference type="SAM" id="Phobius"/>
    </source>
</evidence>
<protein>
    <submittedName>
        <fullName evidence="3">DUF916 domain-containing protein</fullName>
    </submittedName>
</protein>
<keyword evidence="1" id="KW-0812">Transmembrane</keyword>
<dbReference type="RefSeq" id="WP_165238933.1">
    <property type="nucleotide sequence ID" value="NZ_JAAKZV010000079.1"/>
</dbReference>
<name>A0A6G4U2P9_9ACTN</name>
<evidence type="ECO:0000313" key="3">
    <source>
        <dbReference type="EMBL" id="NGN65986.1"/>
    </source>
</evidence>
<reference evidence="3 4" key="1">
    <citation type="submission" date="2020-02" db="EMBL/GenBank/DDBJ databases">
        <title>Whole-genome analyses of novel actinobacteria.</title>
        <authorList>
            <person name="Sahin N."/>
        </authorList>
    </citation>
    <scope>NUCLEOTIDE SEQUENCE [LARGE SCALE GENOMIC DNA]</scope>
    <source>
        <strain evidence="3 4">A7024</strain>
    </source>
</reference>
<feature type="signal peptide" evidence="2">
    <location>
        <begin position="1"/>
        <end position="33"/>
    </location>
</feature>
<feature type="chain" id="PRO_5026061448" evidence="2">
    <location>
        <begin position="34"/>
        <end position="340"/>
    </location>
</feature>
<accession>A0A6G4U2P9</accession>
<sequence length="340" mass="36361">MYTPRHIRPRSVLLVLALLLGAFAAFPTPGAHAADNGQWSVFPAKSKAKNSANRTDFRLKADPGATLRNKVTIKNLAQEPMTYQLYAADAYNTPRDGGFAVRTRAEKQRTVGVWARLAREEVTVKGGGKVTVPFTLRVPKDAEPGDHPGAILAVDKRIARAKGTGVGVQQAVGARVYLQVSGERKPALSVEGVSFDYDIPFLPGLGDDATITYTLANRGNVMLKPRLDLKAKGLFGRTSFDAIGKKLPAELLPGQEVKVTEKWSGPPPVDWGKIELTASDRGGELVESGSADFRTVNWLGLTGIGVLLLVLVGLGLLVRRQARRRGRVAAAGGATARVPG</sequence>
<dbReference type="AlphaFoldDB" id="A0A6G4U2P9"/>